<dbReference type="PANTHER" id="PTHR11051:SF14">
    <property type="entry name" value="MALTOSE PHOSPHORYLASE"/>
    <property type="match status" value="1"/>
</dbReference>
<dbReference type="SUPFAM" id="SSF74650">
    <property type="entry name" value="Galactose mutarotase-like"/>
    <property type="match status" value="1"/>
</dbReference>
<keyword evidence="7" id="KW-0378">Hydrolase</keyword>
<evidence type="ECO:0000313" key="8">
    <source>
        <dbReference type="Proteomes" id="UP000244193"/>
    </source>
</evidence>
<dbReference type="GO" id="GO:0004553">
    <property type="term" value="F:hydrolase activity, hydrolyzing O-glycosyl compounds"/>
    <property type="evidence" value="ECO:0007669"/>
    <property type="project" value="TreeGrafter"/>
</dbReference>
<dbReference type="GO" id="GO:0016757">
    <property type="term" value="F:glycosyltransferase activity"/>
    <property type="evidence" value="ECO:0007669"/>
    <property type="project" value="UniProtKB-ARBA"/>
</dbReference>
<organism evidence="7 8">
    <name type="scientific">Flavobacterium magnum</name>
    <dbReference type="NCBI Taxonomy" id="2162713"/>
    <lineage>
        <taxon>Bacteria</taxon>
        <taxon>Pseudomonadati</taxon>
        <taxon>Bacteroidota</taxon>
        <taxon>Flavobacteriia</taxon>
        <taxon>Flavobacteriales</taxon>
        <taxon>Flavobacteriaceae</taxon>
        <taxon>Flavobacterium</taxon>
    </lineage>
</organism>
<dbReference type="Gene3D" id="2.60.420.10">
    <property type="entry name" value="Maltose phosphorylase, domain 3"/>
    <property type="match status" value="1"/>
</dbReference>
<dbReference type="Proteomes" id="UP000244193">
    <property type="component" value="Chromosome"/>
</dbReference>
<evidence type="ECO:0000256" key="1">
    <source>
        <dbReference type="ARBA" id="ARBA00006768"/>
    </source>
</evidence>
<dbReference type="Gene3D" id="1.50.10.10">
    <property type="match status" value="1"/>
</dbReference>
<proteinExistence type="inferred from homology"/>
<protein>
    <submittedName>
        <fullName evidence="7">Family 65 glycosyl hydrolase</fullName>
    </submittedName>
</protein>
<dbReference type="InterPro" id="IPR012341">
    <property type="entry name" value="6hp_glycosidase-like_sf"/>
</dbReference>
<comment type="similarity">
    <text evidence="1">Belongs to the glycosyl hydrolase 65 family.</text>
</comment>
<dbReference type="InterPro" id="IPR037018">
    <property type="entry name" value="GH65_N"/>
</dbReference>
<feature type="domain" description="Glycoside hydrolase family 65 N-terminal" evidence="6">
    <location>
        <begin position="14"/>
        <end position="268"/>
    </location>
</feature>
<dbReference type="Pfam" id="PF03636">
    <property type="entry name" value="Glyco_hydro_65N"/>
    <property type="match status" value="1"/>
</dbReference>
<dbReference type="OrthoDB" id="9758855at2"/>
<feature type="active site" description="Proton donor" evidence="2">
    <location>
        <position position="489"/>
    </location>
</feature>
<dbReference type="Gene3D" id="2.70.98.40">
    <property type="entry name" value="Glycoside hydrolase, family 65, N-terminal domain"/>
    <property type="match status" value="1"/>
</dbReference>
<dbReference type="EMBL" id="CP028811">
    <property type="protein sequence ID" value="AWA29578.1"/>
    <property type="molecule type" value="Genomic_DNA"/>
</dbReference>
<reference evidence="7 8" key="1">
    <citation type="submission" date="2018-04" db="EMBL/GenBank/DDBJ databases">
        <title>Genome sequencing of Flavobacterium sp. HYN0048.</title>
        <authorList>
            <person name="Yi H."/>
            <person name="Baek C."/>
        </authorList>
    </citation>
    <scope>NUCLEOTIDE SEQUENCE [LARGE SCALE GENOMIC DNA]</scope>
    <source>
        <strain evidence="7 8">HYN0048</strain>
    </source>
</reference>
<dbReference type="InterPro" id="IPR011013">
    <property type="entry name" value="Gal_mutarotase_sf_dom"/>
</dbReference>
<evidence type="ECO:0000256" key="3">
    <source>
        <dbReference type="PIRSR" id="PIRSR036289-51"/>
    </source>
</evidence>
<feature type="domain" description="Glycoside hydrolase family 65 C-terminal" evidence="5">
    <location>
        <begin position="698"/>
        <end position="758"/>
    </location>
</feature>
<gene>
    <name evidence="7" type="ORF">HYN48_05460</name>
</gene>
<dbReference type="NCBIfam" id="NF010380">
    <property type="entry name" value="PRK13807.1"/>
    <property type="match status" value="1"/>
</dbReference>
<dbReference type="Pfam" id="PF03633">
    <property type="entry name" value="Glyco_hydro_65C"/>
    <property type="match status" value="1"/>
</dbReference>
<dbReference type="InterPro" id="IPR008928">
    <property type="entry name" value="6-hairpin_glycosidase_sf"/>
</dbReference>
<dbReference type="InterPro" id="IPR017045">
    <property type="entry name" value="Malt_Pase/Glycosyl_Hdrlase"/>
</dbReference>
<evidence type="ECO:0000259" key="6">
    <source>
        <dbReference type="Pfam" id="PF03636"/>
    </source>
</evidence>
<evidence type="ECO:0000256" key="2">
    <source>
        <dbReference type="PIRSR" id="PIRSR036289-50"/>
    </source>
</evidence>
<dbReference type="PIRSF" id="PIRSF036289">
    <property type="entry name" value="Glycosyl_hydrolase_malt_phosph"/>
    <property type="match status" value="1"/>
</dbReference>
<keyword evidence="8" id="KW-1185">Reference proteome</keyword>
<dbReference type="GO" id="GO:0005975">
    <property type="term" value="P:carbohydrate metabolic process"/>
    <property type="evidence" value="ECO:0007669"/>
    <property type="project" value="InterPro"/>
</dbReference>
<dbReference type="GO" id="GO:0030246">
    <property type="term" value="F:carbohydrate binding"/>
    <property type="evidence" value="ECO:0007669"/>
    <property type="project" value="InterPro"/>
</dbReference>
<dbReference type="InterPro" id="IPR005194">
    <property type="entry name" value="Glyco_hydro_65_C"/>
</dbReference>
<dbReference type="KEGG" id="fmg:HYN48_05460"/>
<feature type="binding site" evidence="3">
    <location>
        <begin position="358"/>
        <end position="359"/>
    </location>
    <ligand>
        <name>substrate</name>
    </ligand>
</feature>
<feature type="binding site" evidence="3">
    <location>
        <begin position="601"/>
        <end position="602"/>
    </location>
    <ligand>
        <name>substrate</name>
    </ligand>
</feature>
<accession>A0A2S0REA5</accession>
<dbReference type="AlphaFoldDB" id="A0A2S0REA5"/>
<dbReference type="SUPFAM" id="SSF48208">
    <property type="entry name" value="Six-hairpin glycosidases"/>
    <property type="match status" value="1"/>
</dbReference>
<dbReference type="InterPro" id="IPR005196">
    <property type="entry name" value="Glyco_hydro_65_N"/>
</dbReference>
<evidence type="ECO:0000259" key="4">
    <source>
        <dbReference type="Pfam" id="PF03632"/>
    </source>
</evidence>
<evidence type="ECO:0000259" key="5">
    <source>
        <dbReference type="Pfam" id="PF03633"/>
    </source>
</evidence>
<dbReference type="InterPro" id="IPR005195">
    <property type="entry name" value="Glyco_hydro_65_M"/>
</dbReference>
<dbReference type="PANTHER" id="PTHR11051">
    <property type="entry name" value="GLYCOSYL HYDROLASE-RELATED"/>
    <property type="match status" value="1"/>
</dbReference>
<sequence length="767" mass="88237">MNQDYIKPDNWSIIEEGFDAERVKSSESLFSIGNGAMGQRANFEETYTNETFQGSYIAGVYYPDKTKVGWWKNGYPEYFAKVLNAPNWIGINIEVNGENLDLNRCAKVSHFRRELNMKEGWYQRTFEATLQNGTEISVSAKRFLSLDDDQAGFIHYEITPLNRNAEIAFKPYLDAGVHNEDANWEEKFWEPLGVQAQGNEAFVTARTFKTHFTATTFMHNSILIDGNNQNLTPENTVKSDDKIEFTYTVNAARHQKAVIRKIGGYTVSTNHTDTVSAAAEVIRAVSSKGYDQMLSAQADAWAKIWEMSDITIEGDVKAQQGIRFNIFQLNQTYSGKDSRLNIGPKGFTGEKYGGSTYWDTEAYCIPFYMATKDQQVARNLLTYRYNQLDKAIENAEKLGFKNGAALYPMVTMNGEECHNEWEITFEEIHRNGAIAFAIYNYHRFTGDYSYIPEKGLEVLIAIARFWHQRATYSSHREAYVILGVTGPNEYENNVNNNWYTNYLAKWCIDYAAEQIEKTQTDYPADYSRIMSKVRLEAAEIKQWKAVSGNMYFPYSQKHSVYLQQDGFLDKELVKVSDLDKSQRPINQKWSWDRILRSPYIKQADVLQGFYFFEDDFSKAELERHFDFYEPFTVHESSLSPCVHSIQAAVLGKMDMAYTFYLRTSRLDLDDYNKEVEEGCHITSMAGTWMSIVEGFGGMRVRKDHLHFEPKIPQGWQGYSFKINFRGQVLKVSVHPNETRFSLEGGRPLHVNVNGREVLVEPNSLVTV</sequence>
<dbReference type="RefSeq" id="WP_108370162.1">
    <property type="nucleotide sequence ID" value="NZ_CP028811.1"/>
</dbReference>
<feature type="domain" description="Glycoside hydrolase family 65 central catalytic" evidence="4">
    <location>
        <begin position="323"/>
        <end position="689"/>
    </location>
</feature>
<name>A0A2S0REA5_9FLAO</name>
<dbReference type="Pfam" id="PF03632">
    <property type="entry name" value="Glyco_hydro_65m"/>
    <property type="match status" value="1"/>
</dbReference>
<evidence type="ECO:0000313" key="7">
    <source>
        <dbReference type="EMBL" id="AWA29578.1"/>
    </source>
</evidence>